<dbReference type="Gene3D" id="1.10.20.10">
    <property type="entry name" value="Histone, subunit A"/>
    <property type="match status" value="1"/>
</dbReference>
<dbReference type="EMBL" id="LR902222">
    <property type="protein sequence ID" value="CAD7250190.1"/>
    <property type="molecule type" value="Genomic_DNA"/>
</dbReference>
<dbReference type="SMART" id="SM00428">
    <property type="entry name" value="H3"/>
    <property type="match status" value="1"/>
</dbReference>
<gene>
    <name evidence="3" type="ORF">DSTB1V02_LOCUS9972</name>
</gene>
<dbReference type="Proteomes" id="UP000677054">
    <property type="component" value="Unassembled WGS sequence"/>
</dbReference>
<name>A0A7R9A9V5_9CRUS</name>
<sequence length="163" mass="18727">MVNFGTAFEGLTHEENFHITLLILALKNLTHLIVTLCILGSTVSQGAPRRKSRKQVYSVALTEIHRLQRSTKPLIPRLPFYRLVKEISHDQMSEVQFYTVEAIECLREATEIFLVGYLEDSYRCTIHGNRVTLMEKDLILCADIRARYEPNVFTSRPGGRIAY</sequence>
<dbReference type="GO" id="GO:0000786">
    <property type="term" value="C:nucleosome"/>
    <property type="evidence" value="ECO:0007669"/>
    <property type="project" value="InterPro"/>
</dbReference>
<dbReference type="PANTHER" id="PTHR45810:SF1">
    <property type="entry name" value="HISTONE H3-LIKE CENTROMERIC PROTEIN A"/>
    <property type="match status" value="1"/>
</dbReference>
<dbReference type="OrthoDB" id="420022at2759"/>
<dbReference type="GO" id="GO:0046982">
    <property type="term" value="F:protein heterodimerization activity"/>
    <property type="evidence" value="ECO:0007669"/>
    <property type="project" value="InterPro"/>
</dbReference>
<dbReference type="InterPro" id="IPR009072">
    <property type="entry name" value="Histone-fold"/>
</dbReference>
<dbReference type="GO" id="GO:0030527">
    <property type="term" value="F:structural constituent of chromatin"/>
    <property type="evidence" value="ECO:0007669"/>
    <property type="project" value="InterPro"/>
</dbReference>
<evidence type="ECO:0000259" key="2">
    <source>
        <dbReference type="Pfam" id="PF00125"/>
    </source>
</evidence>
<keyword evidence="4" id="KW-1185">Reference proteome</keyword>
<comment type="similarity">
    <text evidence="1">Belongs to the histone H3 family.</text>
</comment>
<dbReference type="SUPFAM" id="SSF47113">
    <property type="entry name" value="Histone-fold"/>
    <property type="match status" value="1"/>
</dbReference>
<dbReference type="GO" id="GO:0003677">
    <property type="term" value="F:DNA binding"/>
    <property type="evidence" value="ECO:0007669"/>
    <property type="project" value="InterPro"/>
</dbReference>
<dbReference type="PROSITE" id="PS00959">
    <property type="entry name" value="HISTONE_H3_2"/>
    <property type="match status" value="1"/>
</dbReference>
<dbReference type="InterPro" id="IPR007125">
    <property type="entry name" value="H2A/H2B/H3"/>
</dbReference>
<dbReference type="EMBL" id="CAJPEV010002705">
    <property type="protein sequence ID" value="CAG0897802.1"/>
    <property type="molecule type" value="Genomic_DNA"/>
</dbReference>
<protein>
    <recommendedName>
        <fullName evidence="2">Core Histone H2A/H2B/H3 domain-containing protein</fullName>
    </recommendedName>
</protein>
<dbReference type="PRINTS" id="PR00622">
    <property type="entry name" value="HISTONEH3"/>
</dbReference>
<evidence type="ECO:0000313" key="4">
    <source>
        <dbReference type="Proteomes" id="UP000677054"/>
    </source>
</evidence>
<reference evidence="3" key="1">
    <citation type="submission" date="2020-11" db="EMBL/GenBank/DDBJ databases">
        <authorList>
            <person name="Tran Van P."/>
        </authorList>
    </citation>
    <scope>NUCLEOTIDE SEQUENCE</scope>
</reference>
<dbReference type="CDD" id="cd22911">
    <property type="entry name" value="HFD_H3"/>
    <property type="match status" value="1"/>
</dbReference>
<organism evidence="3">
    <name type="scientific">Darwinula stevensoni</name>
    <dbReference type="NCBI Taxonomy" id="69355"/>
    <lineage>
        <taxon>Eukaryota</taxon>
        <taxon>Metazoa</taxon>
        <taxon>Ecdysozoa</taxon>
        <taxon>Arthropoda</taxon>
        <taxon>Crustacea</taxon>
        <taxon>Oligostraca</taxon>
        <taxon>Ostracoda</taxon>
        <taxon>Podocopa</taxon>
        <taxon>Podocopida</taxon>
        <taxon>Darwinulocopina</taxon>
        <taxon>Darwinuloidea</taxon>
        <taxon>Darwinulidae</taxon>
        <taxon>Darwinula</taxon>
    </lineage>
</organism>
<dbReference type="InterPro" id="IPR000164">
    <property type="entry name" value="Histone_H3/CENP-A"/>
</dbReference>
<feature type="domain" description="Core Histone H2A/H2B/H3" evidence="2">
    <location>
        <begin position="59"/>
        <end position="141"/>
    </location>
</feature>
<evidence type="ECO:0000256" key="1">
    <source>
        <dbReference type="ARBA" id="ARBA00010343"/>
    </source>
</evidence>
<dbReference type="PANTHER" id="PTHR45810">
    <property type="entry name" value="HISTONE H3.2"/>
    <property type="match status" value="1"/>
</dbReference>
<dbReference type="Pfam" id="PF00125">
    <property type="entry name" value="Histone"/>
    <property type="match status" value="1"/>
</dbReference>
<accession>A0A7R9A9V5</accession>
<evidence type="ECO:0000313" key="3">
    <source>
        <dbReference type="EMBL" id="CAD7250190.1"/>
    </source>
</evidence>
<dbReference type="AlphaFoldDB" id="A0A7R9A9V5"/>
<proteinExistence type="inferred from homology"/>